<gene>
    <name evidence="1" type="ORF">KAM382_23710</name>
</gene>
<protein>
    <submittedName>
        <fullName evidence="1">Uncharacterized protein</fullName>
    </submittedName>
</protein>
<proteinExistence type="predicted"/>
<evidence type="ECO:0000313" key="2">
    <source>
        <dbReference type="Proteomes" id="UP000737420"/>
    </source>
</evidence>
<dbReference type="AlphaFoldDB" id="A0ABD0B7Y2"/>
<comment type="caution">
    <text evidence="1">The sequence shown here is derived from an EMBL/GenBank/DDBJ whole genome shotgun (WGS) entry which is preliminary data.</text>
</comment>
<accession>A0ABD0B7Y2</accession>
<dbReference type="EMBL" id="BPOP01000022">
    <property type="protein sequence ID" value="GJB92310.1"/>
    <property type="molecule type" value="Genomic_DNA"/>
</dbReference>
<organism evidence="1 2">
    <name type="scientific">Aeromonas caviae</name>
    <name type="common">Aeromonas punctata</name>
    <dbReference type="NCBI Taxonomy" id="648"/>
    <lineage>
        <taxon>Bacteria</taxon>
        <taxon>Pseudomonadati</taxon>
        <taxon>Pseudomonadota</taxon>
        <taxon>Gammaproteobacteria</taxon>
        <taxon>Aeromonadales</taxon>
        <taxon>Aeromonadaceae</taxon>
        <taxon>Aeromonas</taxon>
    </lineage>
</organism>
<name>A0ABD0B7Y2_AERCA</name>
<evidence type="ECO:0000313" key="1">
    <source>
        <dbReference type="EMBL" id="GJB92310.1"/>
    </source>
</evidence>
<sequence length="100" mass="11785">MNNQDYTLYRVRLSKQYRDKAKRFFPSQNLYETYTLLVRKFLADLNQDTQLLSESRSNDRVSVWIDRGVSNMVVTRAMVFKVTPSRVVYTAIVLGLDQLQ</sequence>
<reference evidence="1 2" key="1">
    <citation type="submission" date="2021-07" db="EMBL/GenBank/DDBJ databases">
        <title>Draft genome sequence of carbapenem-resistant Aeromonas spp. in Japan.</title>
        <authorList>
            <person name="Maehana S."/>
            <person name="Suzuki M."/>
            <person name="Kitasato H."/>
        </authorList>
    </citation>
    <scope>NUCLEOTIDE SEQUENCE [LARGE SCALE GENOMIC DNA]</scope>
    <source>
        <strain evidence="1 2">KAM382</strain>
    </source>
</reference>
<dbReference type="Proteomes" id="UP000737420">
    <property type="component" value="Unassembled WGS sequence"/>
</dbReference>